<organism evidence="2 3">
    <name type="scientific">Streptomyces musisoli</name>
    <dbReference type="NCBI Taxonomy" id="2802280"/>
    <lineage>
        <taxon>Bacteria</taxon>
        <taxon>Bacillati</taxon>
        <taxon>Actinomycetota</taxon>
        <taxon>Actinomycetes</taxon>
        <taxon>Kitasatosporales</taxon>
        <taxon>Streptomycetaceae</taxon>
        <taxon>Streptomyces</taxon>
    </lineage>
</organism>
<dbReference type="EMBL" id="JAERRH010000008">
    <property type="protein sequence ID" value="MBL1107384.1"/>
    <property type="molecule type" value="Genomic_DNA"/>
</dbReference>
<dbReference type="RefSeq" id="WP_201821163.1">
    <property type="nucleotide sequence ID" value="NZ_JAERRH010000008.1"/>
</dbReference>
<sequence length="95" mass="10722">MTTVAQAGAQAPAAGPAPGWPPDWDRTLDTAIRNWGGQWTTARVQQLYAVRYGRRLYREDARAFLSRRARQGHLRLHDEPNARYYTPITRKGGAS</sequence>
<dbReference type="Proteomes" id="UP000621386">
    <property type="component" value="Unassembled WGS sequence"/>
</dbReference>
<evidence type="ECO:0000313" key="3">
    <source>
        <dbReference type="Proteomes" id="UP000621386"/>
    </source>
</evidence>
<feature type="compositionally biased region" description="Low complexity" evidence="1">
    <location>
        <begin position="1"/>
        <end position="17"/>
    </location>
</feature>
<evidence type="ECO:0000313" key="2">
    <source>
        <dbReference type="EMBL" id="MBL1107384.1"/>
    </source>
</evidence>
<accession>A0ABS1P533</accession>
<proteinExistence type="predicted"/>
<comment type="caution">
    <text evidence="2">The sequence shown here is derived from an EMBL/GenBank/DDBJ whole genome shotgun (WGS) entry which is preliminary data.</text>
</comment>
<protein>
    <submittedName>
        <fullName evidence="2">Uncharacterized protein</fullName>
    </submittedName>
</protein>
<reference evidence="2 3" key="1">
    <citation type="submission" date="2021-01" db="EMBL/GenBank/DDBJ databases">
        <title>WGS of actinomycetes isolated from Thailand.</title>
        <authorList>
            <person name="Thawai C."/>
        </authorList>
    </citation>
    <scope>NUCLEOTIDE SEQUENCE [LARGE SCALE GENOMIC DNA]</scope>
    <source>
        <strain evidence="2 3">CH5-8</strain>
    </source>
</reference>
<gene>
    <name evidence="2" type="ORF">JK361_22720</name>
</gene>
<feature type="region of interest" description="Disordered" evidence="1">
    <location>
        <begin position="1"/>
        <end position="23"/>
    </location>
</feature>
<name>A0ABS1P533_9ACTN</name>
<evidence type="ECO:0000256" key="1">
    <source>
        <dbReference type="SAM" id="MobiDB-lite"/>
    </source>
</evidence>
<keyword evidence="3" id="KW-1185">Reference proteome</keyword>